<dbReference type="InterPro" id="IPR008752">
    <property type="entry name" value="Peptidase_M11"/>
</dbReference>
<dbReference type="Pfam" id="PF05548">
    <property type="entry name" value="Peptidase_M11"/>
    <property type="match status" value="1"/>
</dbReference>
<dbReference type="Gene3D" id="2.60.40.2810">
    <property type="match status" value="1"/>
</dbReference>
<evidence type="ECO:0000313" key="5">
    <source>
        <dbReference type="EMBL" id="NHO65767.1"/>
    </source>
</evidence>
<dbReference type="PANTHER" id="PTHR41775">
    <property type="entry name" value="SECRETED PROTEIN-RELATED"/>
    <property type="match status" value="1"/>
</dbReference>
<dbReference type="InterPro" id="IPR013783">
    <property type="entry name" value="Ig-like_fold"/>
</dbReference>
<dbReference type="Pfam" id="PF17963">
    <property type="entry name" value="Big_9"/>
    <property type="match status" value="1"/>
</dbReference>
<feature type="signal peptide" evidence="2">
    <location>
        <begin position="1"/>
        <end position="21"/>
    </location>
</feature>
<evidence type="ECO:0000256" key="1">
    <source>
        <dbReference type="SAM" id="MobiDB-lite"/>
    </source>
</evidence>
<evidence type="ECO:0000259" key="3">
    <source>
        <dbReference type="Pfam" id="PF05548"/>
    </source>
</evidence>
<feature type="chain" id="PRO_5039392859" evidence="2">
    <location>
        <begin position="22"/>
        <end position="711"/>
    </location>
</feature>
<feature type="region of interest" description="Disordered" evidence="1">
    <location>
        <begin position="690"/>
        <end position="711"/>
    </location>
</feature>
<accession>A0A9E5MKS6</accession>
<dbReference type="AlphaFoldDB" id="A0A9E5MKS6"/>
<gene>
    <name evidence="5" type="ORF">G8770_09460</name>
</gene>
<dbReference type="Proteomes" id="UP000787472">
    <property type="component" value="Unassembled WGS sequence"/>
</dbReference>
<keyword evidence="2" id="KW-0732">Signal</keyword>
<dbReference type="SUPFAM" id="SSF55486">
    <property type="entry name" value="Metalloproteases ('zincins'), catalytic domain"/>
    <property type="match status" value="1"/>
</dbReference>
<dbReference type="EMBL" id="JAAONZ010000005">
    <property type="protein sequence ID" value="NHO65767.1"/>
    <property type="molecule type" value="Genomic_DNA"/>
</dbReference>
<name>A0A9E5MKS6_9GAMM</name>
<protein>
    <submittedName>
        <fullName evidence="5">Cadherin-like domain-containing protein</fullName>
    </submittedName>
</protein>
<sequence length="711" mass="75455">MYLKRSILSMLSLLATTQVLAGEPTFDTQSHADAQSVRETLIQHFSNSPNAQKQRVAELLSRGQGRQVELAGTTEVFYEDFEDGSHRLRQTLITPAGERIQLLAAGSRSELRYGDQVIIQGLQLDSEDESYLAYEANGSTTTSTSTSAAVTQTTGDQQTLILMVNFSDDSSQPFTPQEAADVVHGSSSDFLYENSFGQTSLSGNAYGWYNIATSVDVCDSELLMELADQAALADGIDPNSYARVVYVHPRRDTCGWSGLASLGGTPSRVLLNGTLDIHNATHEIGHTLGLKHAHALECDAQAWSSDCLNREYGDSLDNMGARMAHYNGFHKEQLGWLNTLDIAIAEQSGTYQLEPYAIASGGQAKVLKVLRDTDPATGERSWFYIEYRQGNGFDGLIFDEFGYNQANLLNGIIVRLGSESSTNSSNLLDMTPNSDPVWDFFDAALEVGQSYTDPLSGVTISTLYADSQSVQISVEFAATQPDCTRAIPDVALIPTTESAAFAGDSLQYQLSVTNADSSDCASAQFDLQATVPTGWTQLLSSSILTLEPGATGSTNLTVTAASNALEGAYVIESSAIQSVSGASATDSASFTLTSPAEPDTNSAPVAVDDSASTVEKTPLNIAALNNDHDADGDPLTVVAVSQPNDGSVSLNSDGTLLYTPPRKFTGSTTFGYQISDGEQQSSAQVTVLVEAASSETGPGGKGSGGNKGGKK</sequence>
<feature type="domain" description="Alpha-galactosidase NEW3" evidence="4">
    <location>
        <begin position="501"/>
        <end position="575"/>
    </location>
</feature>
<feature type="region of interest" description="Disordered" evidence="1">
    <location>
        <begin position="588"/>
        <end position="611"/>
    </location>
</feature>
<comment type="caution">
    <text evidence="5">The sequence shown here is derived from an EMBL/GenBank/DDBJ whole genome shotgun (WGS) entry which is preliminary data.</text>
</comment>
<evidence type="ECO:0000256" key="2">
    <source>
        <dbReference type="SAM" id="SignalP"/>
    </source>
</evidence>
<dbReference type="PANTHER" id="PTHR41775:SF1">
    <property type="entry name" value="PEPTIDASE M6-LIKE DOMAIN-CONTAINING PROTEIN"/>
    <property type="match status" value="1"/>
</dbReference>
<feature type="domain" description="Peptidase M11 gametolysin" evidence="3">
    <location>
        <begin position="225"/>
        <end position="354"/>
    </location>
</feature>
<dbReference type="Gene3D" id="2.60.40.10">
    <property type="entry name" value="Immunoglobulins"/>
    <property type="match status" value="1"/>
</dbReference>
<keyword evidence="6" id="KW-1185">Reference proteome</keyword>
<evidence type="ECO:0000313" key="6">
    <source>
        <dbReference type="Proteomes" id="UP000787472"/>
    </source>
</evidence>
<dbReference type="InterPro" id="IPR018905">
    <property type="entry name" value="A-galactase_NEW3"/>
</dbReference>
<reference evidence="5" key="1">
    <citation type="submission" date="2020-03" db="EMBL/GenBank/DDBJ databases">
        <authorList>
            <person name="Guo F."/>
        </authorList>
    </citation>
    <scope>NUCLEOTIDE SEQUENCE</scope>
    <source>
        <strain evidence="5">JCM 30134</strain>
    </source>
</reference>
<dbReference type="Pfam" id="PF10633">
    <property type="entry name" value="NPCBM_assoc"/>
    <property type="match status" value="1"/>
</dbReference>
<proteinExistence type="predicted"/>
<organism evidence="5 6">
    <name type="scientific">Pseudomaricurvus hydrocarbonicus</name>
    <dbReference type="NCBI Taxonomy" id="1470433"/>
    <lineage>
        <taxon>Bacteria</taxon>
        <taxon>Pseudomonadati</taxon>
        <taxon>Pseudomonadota</taxon>
        <taxon>Gammaproteobacteria</taxon>
        <taxon>Cellvibrionales</taxon>
        <taxon>Cellvibrionaceae</taxon>
        <taxon>Pseudomaricurvus</taxon>
    </lineage>
</organism>
<dbReference type="RefSeq" id="WP_167185288.1">
    <property type="nucleotide sequence ID" value="NZ_JAAONZ010000005.1"/>
</dbReference>
<evidence type="ECO:0000259" key="4">
    <source>
        <dbReference type="Pfam" id="PF10633"/>
    </source>
</evidence>
<feature type="compositionally biased region" description="Polar residues" evidence="1">
    <location>
        <begin position="588"/>
        <end position="603"/>
    </location>
</feature>
<feature type="compositionally biased region" description="Gly residues" evidence="1">
    <location>
        <begin position="697"/>
        <end position="711"/>
    </location>
</feature>